<evidence type="ECO:0000313" key="2">
    <source>
        <dbReference type="EMBL" id="MBC2603702.1"/>
    </source>
</evidence>
<evidence type="ECO:0000313" key="3">
    <source>
        <dbReference type="Proteomes" id="UP000525652"/>
    </source>
</evidence>
<dbReference type="Proteomes" id="UP000525652">
    <property type="component" value="Unassembled WGS sequence"/>
</dbReference>
<dbReference type="RefSeq" id="WP_185694327.1">
    <property type="nucleotide sequence ID" value="NZ_JACHVA010000130.1"/>
</dbReference>
<keyword evidence="1" id="KW-0732">Signal</keyword>
<evidence type="ECO:0000256" key="1">
    <source>
        <dbReference type="SAM" id="SignalP"/>
    </source>
</evidence>
<dbReference type="Pfam" id="PF09935">
    <property type="entry name" value="DUF2167"/>
    <property type="match status" value="1"/>
</dbReference>
<accession>A0A7X1B193</accession>
<feature type="signal peptide" evidence="1">
    <location>
        <begin position="1"/>
        <end position="20"/>
    </location>
</feature>
<dbReference type="AlphaFoldDB" id="A0A7X1B193"/>
<dbReference type="InterPro" id="IPR018682">
    <property type="entry name" value="DUF2167_membr"/>
</dbReference>
<name>A0A7X1B193_9BACT</name>
<feature type="chain" id="PRO_5030735748" evidence="1">
    <location>
        <begin position="21"/>
        <end position="269"/>
    </location>
</feature>
<comment type="caution">
    <text evidence="2">The sequence shown here is derived from an EMBL/GenBank/DDBJ whole genome shotgun (WGS) entry which is preliminary data.</text>
</comment>
<keyword evidence="3" id="KW-1185">Reference proteome</keyword>
<dbReference type="EMBL" id="JACHVA010000130">
    <property type="protein sequence ID" value="MBC2603702.1"/>
    <property type="molecule type" value="Genomic_DNA"/>
</dbReference>
<gene>
    <name evidence="2" type="ORF">H5P30_18125</name>
</gene>
<proteinExistence type="predicted"/>
<sequence>MKKPLLSVAILCLSALSAFSQEIEWIEGPATASIGDIAEINVPEGYVFTGADGTKRLMEAMQNPVSNTELGFLAPASVFEGGEDSWYVVFEFDSIGYVKDDQKDDLDADAILKSIRAANQEANKMRVARGWPELHVVGWAVRPNYNPQTNNLEWATRVSANDGEDSINYNTRLLGRKGVMAVTLVTGVDAFSGVKTSYEQSLAGFSFVKGERYAEWKSGDKIAQYGLTGLVVGGGAAIAAKTGLLAKFWKILIIPFLAIGAFIKKIFKR</sequence>
<organism evidence="2 3">
    <name type="scientific">Puniceicoccus vermicola</name>
    <dbReference type="NCBI Taxonomy" id="388746"/>
    <lineage>
        <taxon>Bacteria</taxon>
        <taxon>Pseudomonadati</taxon>
        <taxon>Verrucomicrobiota</taxon>
        <taxon>Opitutia</taxon>
        <taxon>Puniceicoccales</taxon>
        <taxon>Puniceicoccaceae</taxon>
        <taxon>Puniceicoccus</taxon>
    </lineage>
</organism>
<protein>
    <submittedName>
        <fullName evidence="2">DUF2167 domain-containing protein</fullName>
    </submittedName>
</protein>
<reference evidence="2 3" key="1">
    <citation type="submission" date="2020-07" db="EMBL/GenBank/DDBJ databases">
        <authorList>
            <person name="Feng X."/>
        </authorList>
    </citation>
    <scope>NUCLEOTIDE SEQUENCE [LARGE SCALE GENOMIC DNA]</scope>
    <source>
        <strain evidence="2 3">JCM14086</strain>
    </source>
</reference>